<accession>A0A3E1K8H7</accession>
<comment type="cofactor">
    <cofactor evidence="6">
        <name>K(+)</name>
        <dbReference type="ChEBI" id="CHEBI:29103"/>
    </cofactor>
    <text evidence="6">Binds 1 potassium ion per subunit.</text>
</comment>
<dbReference type="PANTHER" id="PTHR42714">
    <property type="entry name" value="TRNA MODIFICATION GTPASE GTPBP3"/>
    <property type="match status" value="1"/>
</dbReference>
<dbReference type="EC" id="3.6.-.-" evidence="6"/>
<dbReference type="PROSITE" id="PS51709">
    <property type="entry name" value="G_TRME"/>
    <property type="match status" value="1"/>
</dbReference>
<dbReference type="NCBIfam" id="NF003661">
    <property type="entry name" value="PRK05291.1-3"/>
    <property type="match status" value="1"/>
</dbReference>
<dbReference type="AlphaFoldDB" id="A0A3E1K8H7"/>
<protein>
    <recommendedName>
        <fullName evidence="6">tRNA modification GTPase MnmE</fullName>
        <ecNumber evidence="6">3.6.-.-</ecNumber>
    </recommendedName>
</protein>
<feature type="binding site" evidence="6">
    <location>
        <position position="230"/>
    </location>
    <ligand>
        <name>Mg(2+)</name>
        <dbReference type="ChEBI" id="CHEBI:18420"/>
    </ligand>
</feature>
<dbReference type="InterPro" id="IPR027368">
    <property type="entry name" value="MnmE_dom2"/>
</dbReference>
<dbReference type="Proteomes" id="UP000260351">
    <property type="component" value="Unassembled WGS sequence"/>
</dbReference>
<dbReference type="CDD" id="cd04164">
    <property type="entry name" value="trmE"/>
    <property type="match status" value="1"/>
</dbReference>
<comment type="caution">
    <text evidence="9">The sequence shown here is derived from an EMBL/GenBank/DDBJ whole genome shotgun (WGS) entry which is preliminary data.</text>
</comment>
<dbReference type="EMBL" id="QUZK01000036">
    <property type="protein sequence ID" value="RFF30345.1"/>
    <property type="molecule type" value="Genomic_DNA"/>
</dbReference>
<dbReference type="RefSeq" id="WP_116650712.1">
    <property type="nucleotide sequence ID" value="NZ_QUZK01000036.1"/>
</dbReference>
<keyword evidence="2 6" id="KW-0819">tRNA processing</keyword>
<keyword evidence="6" id="KW-0460">Magnesium</keyword>
<dbReference type="GO" id="GO:0046872">
    <property type="term" value="F:metal ion binding"/>
    <property type="evidence" value="ECO:0007669"/>
    <property type="project" value="UniProtKB-KW"/>
</dbReference>
<dbReference type="Gene3D" id="1.20.120.430">
    <property type="entry name" value="tRNA modification GTPase MnmE domain 2"/>
    <property type="match status" value="1"/>
</dbReference>
<dbReference type="InterPro" id="IPR005225">
    <property type="entry name" value="Small_GTP-bd"/>
</dbReference>
<feature type="binding site" evidence="6">
    <location>
        <position position="245"/>
    </location>
    <ligand>
        <name>K(+)</name>
        <dbReference type="ChEBI" id="CHEBI:29103"/>
    </ligand>
</feature>
<feature type="binding site" evidence="6">
    <location>
        <position position="442"/>
    </location>
    <ligand>
        <name>(6S)-5-formyl-5,6,7,8-tetrahydrofolate</name>
        <dbReference type="ChEBI" id="CHEBI:57457"/>
    </ligand>
</feature>
<evidence type="ECO:0000256" key="5">
    <source>
        <dbReference type="ARBA" id="ARBA00023134"/>
    </source>
</evidence>
<name>A0A3E1K8H7_9GAMM</name>
<dbReference type="SUPFAM" id="SSF52540">
    <property type="entry name" value="P-loop containing nucleoside triphosphate hydrolases"/>
    <property type="match status" value="1"/>
</dbReference>
<feature type="binding site" evidence="6">
    <location>
        <position position="24"/>
    </location>
    <ligand>
        <name>(6S)-5-formyl-5,6,7,8-tetrahydrofolate</name>
        <dbReference type="ChEBI" id="CHEBI:57457"/>
    </ligand>
</feature>
<keyword evidence="6" id="KW-0479">Metal-binding</keyword>
<comment type="similarity">
    <text evidence="1 6 7">Belongs to the TRAFAC class TrmE-Era-EngA-EngB-Septin-like GTPase superfamily. TrmE GTPase family.</text>
</comment>
<feature type="binding site" evidence="6">
    <location>
        <position position="250"/>
    </location>
    <ligand>
        <name>K(+)</name>
        <dbReference type="ChEBI" id="CHEBI:29103"/>
    </ligand>
</feature>
<feature type="binding site" evidence="6">
    <location>
        <begin position="245"/>
        <end position="251"/>
    </location>
    <ligand>
        <name>GTP</name>
        <dbReference type="ChEBI" id="CHEBI:37565"/>
    </ligand>
</feature>
<dbReference type="SUPFAM" id="SSF116878">
    <property type="entry name" value="TrmE connector domain"/>
    <property type="match status" value="1"/>
</dbReference>
<comment type="function">
    <text evidence="6">Exhibits a very high intrinsic GTPase hydrolysis rate. Involved in the addition of a carboxymethylaminomethyl (cmnm) group at the wobble position (U34) of certain tRNAs, forming tRNA-cmnm(5)s(2)U34.</text>
</comment>
<feature type="domain" description="TrmE-type G" evidence="8">
    <location>
        <begin position="216"/>
        <end position="365"/>
    </location>
</feature>
<dbReference type="Pfam" id="PF01926">
    <property type="entry name" value="MMR_HSR1"/>
    <property type="match status" value="1"/>
</dbReference>
<keyword evidence="3 6" id="KW-0547">Nucleotide-binding</keyword>
<dbReference type="PRINTS" id="PR00326">
    <property type="entry name" value="GTP1OBG"/>
</dbReference>
<evidence type="ECO:0000313" key="9">
    <source>
        <dbReference type="EMBL" id="RFF30345.1"/>
    </source>
</evidence>
<dbReference type="InterPro" id="IPR031168">
    <property type="entry name" value="G_TrmE"/>
</dbReference>
<dbReference type="InterPro" id="IPR025867">
    <property type="entry name" value="MnmE_helical"/>
</dbReference>
<dbReference type="PANTHER" id="PTHR42714:SF2">
    <property type="entry name" value="TRNA MODIFICATION GTPASE GTPBP3, MITOCHONDRIAL"/>
    <property type="match status" value="1"/>
</dbReference>
<comment type="caution">
    <text evidence="6">Lacks conserved residue(s) required for the propagation of feature annotation.</text>
</comment>
<dbReference type="Gene3D" id="3.40.50.300">
    <property type="entry name" value="P-loop containing nucleotide triphosphate hydrolases"/>
    <property type="match status" value="1"/>
</dbReference>
<keyword evidence="10" id="KW-1185">Reference proteome</keyword>
<feature type="binding site" evidence="6">
    <location>
        <position position="81"/>
    </location>
    <ligand>
        <name>(6S)-5-formyl-5,6,7,8-tetrahydrofolate</name>
        <dbReference type="ChEBI" id="CHEBI:57457"/>
    </ligand>
</feature>
<comment type="subunit">
    <text evidence="6">Homodimer. Heterotetramer of two MnmE and two MnmG subunits.</text>
</comment>
<dbReference type="OrthoDB" id="9805918at2"/>
<dbReference type="Pfam" id="PF10396">
    <property type="entry name" value="TrmE_N"/>
    <property type="match status" value="1"/>
</dbReference>
<evidence type="ECO:0000259" key="8">
    <source>
        <dbReference type="PROSITE" id="PS51709"/>
    </source>
</evidence>
<dbReference type="NCBIfam" id="TIGR00450">
    <property type="entry name" value="mnmE_trmE_thdF"/>
    <property type="match status" value="1"/>
</dbReference>
<dbReference type="GO" id="GO:0005525">
    <property type="term" value="F:GTP binding"/>
    <property type="evidence" value="ECO:0007669"/>
    <property type="project" value="UniProtKB-UniRule"/>
</dbReference>
<reference evidence="9 10" key="1">
    <citation type="submission" date="2018-08" db="EMBL/GenBank/DDBJ databases">
        <title>Wenzhouxiangella salilacus sp. nov., a novel bacterium isolated from a saline lake in Xinjiang Province, China.</title>
        <authorList>
            <person name="Han S."/>
        </authorList>
    </citation>
    <scope>NUCLEOTIDE SEQUENCE [LARGE SCALE GENOMIC DNA]</scope>
    <source>
        <strain evidence="9 10">XDB06</strain>
    </source>
</reference>
<keyword evidence="5 6" id="KW-0342">GTP-binding</keyword>
<dbReference type="GO" id="GO:0005829">
    <property type="term" value="C:cytosol"/>
    <property type="evidence" value="ECO:0007669"/>
    <property type="project" value="TreeGrafter"/>
</dbReference>
<organism evidence="9 10">
    <name type="scientific">Wenzhouxiangella sediminis</name>
    <dbReference type="NCBI Taxonomy" id="1792836"/>
    <lineage>
        <taxon>Bacteria</taxon>
        <taxon>Pseudomonadati</taxon>
        <taxon>Pseudomonadota</taxon>
        <taxon>Gammaproteobacteria</taxon>
        <taxon>Chromatiales</taxon>
        <taxon>Wenzhouxiangellaceae</taxon>
        <taxon>Wenzhouxiangella</taxon>
    </lineage>
</organism>
<comment type="subcellular location">
    <subcellularLocation>
        <location evidence="6">Cytoplasm</location>
    </subcellularLocation>
</comment>
<dbReference type="NCBIfam" id="TIGR00231">
    <property type="entry name" value="small_GTP"/>
    <property type="match status" value="1"/>
</dbReference>
<evidence type="ECO:0000256" key="3">
    <source>
        <dbReference type="ARBA" id="ARBA00022741"/>
    </source>
</evidence>
<gene>
    <name evidence="6 9" type="primary">mnmE</name>
    <name evidence="6" type="synonym">trmE</name>
    <name evidence="9" type="ORF">DZC52_08505</name>
</gene>
<dbReference type="HAMAP" id="MF_00379">
    <property type="entry name" value="GTPase_MnmE"/>
    <property type="match status" value="1"/>
</dbReference>
<evidence type="ECO:0000256" key="6">
    <source>
        <dbReference type="HAMAP-Rule" id="MF_00379"/>
    </source>
</evidence>
<keyword evidence="6" id="KW-0378">Hydrolase</keyword>
<dbReference type="InterPro" id="IPR027266">
    <property type="entry name" value="TrmE/GcvT-like"/>
</dbReference>
<evidence type="ECO:0000256" key="1">
    <source>
        <dbReference type="ARBA" id="ARBA00011043"/>
    </source>
</evidence>
<dbReference type="GO" id="GO:0002098">
    <property type="term" value="P:tRNA wobble uridine modification"/>
    <property type="evidence" value="ECO:0007669"/>
    <property type="project" value="TreeGrafter"/>
</dbReference>
<evidence type="ECO:0000256" key="2">
    <source>
        <dbReference type="ARBA" id="ARBA00022694"/>
    </source>
</evidence>
<evidence type="ECO:0000313" key="10">
    <source>
        <dbReference type="Proteomes" id="UP000260351"/>
    </source>
</evidence>
<feature type="binding site" evidence="6">
    <location>
        <position position="247"/>
    </location>
    <ligand>
        <name>K(+)</name>
        <dbReference type="ChEBI" id="CHEBI:29103"/>
    </ligand>
</feature>
<dbReference type="InterPro" id="IPR004520">
    <property type="entry name" value="GTPase_MnmE"/>
</dbReference>
<keyword evidence="6" id="KW-0963">Cytoplasm</keyword>
<dbReference type="InterPro" id="IPR018948">
    <property type="entry name" value="GTP-bd_TrmE_N"/>
</dbReference>
<dbReference type="GO" id="GO:0030488">
    <property type="term" value="P:tRNA methylation"/>
    <property type="evidence" value="ECO:0007669"/>
    <property type="project" value="TreeGrafter"/>
</dbReference>
<feature type="binding site" evidence="6">
    <location>
        <position position="251"/>
    </location>
    <ligand>
        <name>Mg(2+)</name>
        <dbReference type="ChEBI" id="CHEBI:18420"/>
    </ligand>
</feature>
<feature type="binding site" evidence="6">
    <location>
        <position position="120"/>
    </location>
    <ligand>
        <name>(6S)-5-formyl-5,6,7,8-tetrahydrofolate</name>
        <dbReference type="ChEBI" id="CHEBI:57457"/>
    </ligand>
</feature>
<evidence type="ECO:0000256" key="4">
    <source>
        <dbReference type="ARBA" id="ARBA00022958"/>
    </source>
</evidence>
<feature type="binding site" evidence="6">
    <location>
        <begin position="270"/>
        <end position="273"/>
    </location>
    <ligand>
        <name>GTP</name>
        <dbReference type="ChEBI" id="CHEBI:37565"/>
    </ligand>
</feature>
<sequence>MNHSHDTIVAIATPPGRGGVGVIRLSGPDSTAIAEKLCGPLPSPRTAALRSFRDPEGATLDSGLVIVFPGPRSFTGEDVVELQGHGSPVVLEMILAACVDFGARRAGPGEFSQRAFLNDRMDLAQAEAVADLIAAATDTAARAAHRSLEGAFSKEVDGLAEALVALRVWVEAALDFPDEEIDFLADGQVAERVAGLRARQEALLERAGTGRLLTSGVRIAIVGRPNAGKSSLLNALSRHDAAIVTEVPGTTRDVLRETITIAGLPVTLADTAGIRETADRVESEGVRRAEREMHAADLIFWVVDATDPEAHPLPGLPQSVPLIRIDNKIDLSGESPSREGRHVRVSAVTGAGLDLLEQVVTEELGLNESGGGEYSARQRHVDAIALAGEHIRRGQAELDASGSGELLAEELRLAADALGEITGRMTSDELLGRIFSSFCIGK</sequence>
<dbReference type="InterPro" id="IPR006073">
    <property type="entry name" value="GTP-bd"/>
</dbReference>
<keyword evidence="4 6" id="KW-0630">Potassium</keyword>
<dbReference type="GO" id="GO:0003924">
    <property type="term" value="F:GTPase activity"/>
    <property type="evidence" value="ECO:0007669"/>
    <property type="project" value="UniProtKB-UniRule"/>
</dbReference>
<feature type="binding site" evidence="6">
    <location>
        <begin position="226"/>
        <end position="231"/>
    </location>
    <ligand>
        <name>GTP</name>
        <dbReference type="ChEBI" id="CHEBI:37565"/>
    </ligand>
</feature>
<dbReference type="InterPro" id="IPR027417">
    <property type="entry name" value="P-loop_NTPase"/>
</dbReference>
<evidence type="ECO:0000256" key="7">
    <source>
        <dbReference type="RuleBase" id="RU003313"/>
    </source>
</evidence>
<dbReference type="CDD" id="cd14858">
    <property type="entry name" value="TrmE_N"/>
    <property type="match status" value="1"/>
</dbReference>
<proteinExistence type="inferred from homology"/>
<dbReference type="Gene3D" id="3.30.1360.120">
    <property type="entry name" value="Probable tRNA modification gtpase trme, domain 1"/>
    <property type="match status" value="1"/>
</dbReference>
<feature type="binding site" evidence="6">
    <location>
        <position position="226"/>
    </location>
    <ligand>
        <name>K(+)</name>
        <dbReference type="ChEBI" id="CHEBI:29103"/>
    </ligand>
</feature>
<dbReference type="Pfam" id="PF12631">
    <property type="entry name" value="MnmE_helical"/>
    <property type="match status" value="1"/>
</dbReference>